<evidence type="ECO:0000313" key="2">
    <source>
        <dbReference type="EMBL" id="GBN92030.1"/>
    </source>
</evidence>
<protein>
    <submittedName>
        <fullName evidence="3">Uncharacterized protein</fullName>
    </submittedName>
</protein>
<keyword evidence="1" id="KW-0472">Membrane</keyword>
<keyword evidence="1" id="KW-1133">Transmembrane helix</keyword>
<proteinExistence type="predicted"/>
<dbReference type="Proteomes" id="UP000499080">
    <property type="component" value="Unassembled WGS sequence"/>
</dbReference>
<keyword evidence="1" id="KW-0812">Transmembrane</keyword>
<evidence type="ECO:0000313" key="4">
    <source>
        <dbReference type="Proteomes" id="UP000499080"/>
    </source>
</evidence>
<comment type="caution">
    <text evidence="3">The sequence shown here is derived from an EMBL/GenBank/DDBJ whole genome shotgun (WGS) entry which is preliminary data.</text>
</comment>
<evidence type="ECO:0000256" key="1">
    <source>
        <dbReference type="SAM" id="Phobius"/>
    </source>
</evidence>
<feature type="transmembrane region" description="Helical" evidence="1">
    <location>
        <begin position="12"/>
        <end position="33"/>
    </location>
</feature>
<sequence>MEALVRHHSFPCLSSVVLPFIFCGICLPAASVFERRIFRAATCNFSDALTRRTTRKVTRRCVEVHFRHYTYLDRLRRHTLPALLLRKDGRNFVIS</sequence>
<organism evidence="3 4">
    <name type="scientific">Araneus ventricosus</name>
    <name type="common">Orbweaver spider</name>
    <name type="synonym">Epeira ventricosa</name>
    <dbReference type="NCBI Taxonomy" id="182803"/>
    <lineage>
        <taxon>Eukaryota</taxon>
        <taxon>Metazoa</taxon>
        <taxon>Ecdysozoa</taxon>
        <taxon>Arthropoda</taxon>
        <taxon>Chelicerata</taxon>
        <taxon>Arachnida</taxon>
        <taxon>Araneae</taxon>
        <taxon>Araneomorphae</taxon>
        <taxon>Entelegynae</taxon>
        <taxon>Araneoidea</taxon>
        <taxon>Araneidae</taxon>
        <taxon>Araneus</taxon>
    </lineage>
</organism>
<dbReference type="EMBL" id="BGPR01024184">
    <property type="protein sequence ID" value="GBN92030.1"/>
    <property type="molecule type" value="Genomic_DNA"/>
</dbReference>
<reference evidence="3 4" key="1">
    <citation type="journal article" date="2019" name="Sci. Rep.">
        <title>Orb-weaving spider Araneus ventricosus genome elucidates the spidroin gene catalogue.</title>
        <authorList>
            <person name="Kono N."/>
            <person name="Nakamura H."/>
            <person name="Ohtoshi R."/>
            <person name="Moran D.A.P."/>
            <person name="Shinohara A."/>
            <person name="Yoshida Y."/>
            <person name="Fujiwara M."/>
            <person name="Mori M."/>
            <person name="Tomita M."/>
            <person name="Arakawa K."/>
        </authorList>
    </citation>
    <scope>NUCLEOTIDE SEQUENCE [LARGE SCALE GENOMIC DNA]</scope>
</reference>
<name>A0A4Y2SXL8_ARAVE</name>
<dbReference type="EMBL" id="BGPR01024189">
    <property type="protein sequence ID" value="GBN92036.1"/>
    <property type="molecule type" value="Genomic_DNA"/>
</dbReference>
<keyword evidence="4" id="KW-1185">Reference proteome</keyword>
<accession>A0A4Y2SXL8</accession>
<evidence type="ECO:0000313" key="3">
    <source>
        <dbReference type="EMBL" id="GBN92036.1"/>
    </source>
</evidence>
<gene>
    <name evidence="2" type="ORF">AVEN_150249_1</name>
    <name evidence="3" type="ORF">AVEN_81119_1</name>
</gene>
<dbReference type="AlphaFoldDB" id="A0A4Y2SXL8"/>